<evidence type="ECO:0000313" key="2">
    <source>
        <dbReference type="Proteomes" id="UP000596337"/>
    </source>
</evidence>
<dbReference type="AlphaFoldDB" id="A0AA92LXX3"/>
<evidence type="ECO:0000313" key="1">
    <source>
        <dbReference type="EMBL" id="QRG84600.1"/>
    </source>
</evidence>
<accession>A0AA92LXX3</accession>
<proteinExistence type="predicted"/>
<dbReference type="EMBL" id="CP069197">
    <property type="protein sequence ID" value="QRG84600.1"/>
    <property type="molecule type" value="Genomic_DNA"/>
</dbReference>
<reference evidence="1 2" key="1">
    <citation type="submission" date="2021-01" db="EMBL/GenBank/DDBJ databases">
        <title>Characterization of a novel blaVMB-2- harboring plasmid in Vibrio diabolicus.</title>
        <authorList>
            <person name="Liu M."/>
        </authorList>
    </citation>
    <scope>NUCLEOTIDE SEQUENCE [LARGE SCALE GENOMIC DNA]</scope>
    <source>
        <strain evidence="1 2">SLV18</strain>
    </source>
</reference>
<gene>
    <name evidence="1" type="ORF">JOS67_20795</name>
</gene>
<dbReference type="RefSeq" id="WP_053808965.1">
    <property type="nucleotide sequence ID" value="NZ_CP069197.1"/>
</dbReference>
<name>A0AA92LXX3_9VIBR</name>
<protein>
    <submittedName>
        <fullName evidence="1">Uncharacterized protein</fullName>
    </submittedName>
</protein>
<dbReference type="Proteomes" id="UP000596337">
    <property type="component" value="Chromosome 2"/>
</dbReference>
<organism evidence="1 2">
    <name type="scientific">Vibrio diabolicus</name>
    <dbReference type="NCBI Taxonomy" id="50719"/>
    <lineage>
        <taxon>Bacteria</taxon>
        <taxon>Pseudomonadati</taxon>
        <taxon>Pseudomonadota</taxon>
        <taxon>Gammaproteobacteria</taxon>
        <taxon>Vibrionales</taxon>
        <taxon>Vibrionaceae</taxon>
        <taxon>Vibrio</taxon>
        <taxon>Vibrio diabolicus subgroup</taxon>
    </lineage>
</organism>
<sequence length="303" mass="34812">MIDIQKIKTSETMEGLEFFKYQVIFHGNVVDERTRAVFDSIRSLGNDIRCQIKWDNQKKQMRVNEKYLTLSEFRKNFESLEVRDVMLDSTSLDFPELVYIFQLFTEKPVSIDVLYLEPRDYLKKHSDIGEYNFDLTSKQQNFTGLPEFSVHTGNHSVSLVAPLGFEPMRLGQLINSDEGKMYESISGMVAIPAYKPGWENRSIKSNLRHFSNTLSPELLLYPSANPYQIYKQICDISNAFPQLLLAPLGTKPSTVAIALYIVNNFSSNTRRSYVSAVYDFPEKTSGRTIGIGKIYLYKLSSNR</sequence>